<dbReference type="EMBL" id="MSKI01000071">
    <property type="protein sequence ID" value="OLO52265.1"/>
    <property type="molecule type" value="Genomic_DNA"/>
</dbReference>
<evidence type="ECO:0000313" key="1">
    <source>
        <dbReference type="EMBL" id="OLO52265.1"/>
    </source>
</evidence>
<comment type="caution">
    <text evidence="1">The sequence shown here is derived from an EMBL/GenBank/DDBJ whole genome shotgun (WGS) entry which is preliminary data.</text>
</comment>
<gene>
    <name evidence="1" type="ORF">BKH30_07160</name>
</gene>
<dbReference type="Proteomes" id="UP000186855">
    <property type="component" value="Unassembled WGS sequence"/>
</dbReference>
<protein>
    <submittedName>
        <fullName evidence="1">Uncharacterized protein</fullName>
    </submittedName>
</protein>
<organism evidence="1 2">
    <name type="scientific">Actinomyces oris</name>
    <dbReference type="NCBI Taxonomy" id="544580"/>
    <lineage>
        <taxon>Bacteria</taxon>
        <taxon>Bacillati</taxon>
        <taxon>Actinomycetota</taxon>
        <taxon>Actinomycetes</taxon>
        <taxon>Actinomycetales</taxon>
        <taxon>Actinomycetaceae</taxon>
        <taxon>Actinomyces</taxon>
    </lineage>
</organism>
<reference evidence="1 2" key="1">
    <citation type="submission" date="2016-12" db="EMBL/GenBank/DDBJ databases">
        <title>Genomic comparison of strains in the 'Actinomyces naeslundii' group.</title>
        <authorList>
            <person name="Mughal S.R."/>
            <person name="Do T."/>
            <person name="Gilbert S.C."/>
            <person name="Witherden E.A."/>
            <person name="Didelot X."/>
            <person name="Beighton D."/>
        </authorList>
    </citation>
    <scope>NUCLEOTIDE SEQUENCE [LARGE SCALE GENOMIC DNA]</scope>
    <source>
        <strain evidence="1 2">S24V</strain>
    </source>
</reference>
<name>A0A1Q8VVP9_9ACTO</name>
<accession>A0A1Q8VVP9</accession>
<sequence>MVSRPLRFLADRTVSATSLDRRVTQEETSVMAEVTAQGAARPAVRAPMATLEASLPMTSAIASRTRSCTMRTIIEATVSPPEIAPASSLVMRRWDAEPACRVLKVATAKDS</sequence>
<evidence type="ECO:0000313" key="2">
    <source>
        <dbReference type="Proteomes" id="UP000186855"/>
    </source>
</evidence>
<dbReference type="AlphaFoldDB" id="A0A1Q8VVP9"/>
<proteinExistence type="predicted"/>